<dbReference type="EMBL" id="PYOC01000005">
    <property type="protein sequence ID" value="PSV46258.1"/>
    <property type="molecule type" value="Genomic_DNA"/>
</dbReference>
<dbReference type="RefSeq" id="WP_107254321.1">
    <property type="nucleotide sequence ID" value="NZ_JAKJTK010000017.1"/>
</dbReference>
<dbReference type="Proteomes" id="UP000241803">
    <property type="component" value="Unassembled WGS sequence"/>
</dbReference>
<dbReference type="NCBIfam" id="TIGR02106">
    <property type="entry name" value="cyd_oper_ybgT"/>
    <property type="match status" value="1"/>
</dbReference>
<sequence length="36" mass="4181">MWYLVWILGVCVACSFGIINAIRLAHKEQSWLDTNE</sequence>
<keyword evidence="2" id="KW-1185">Reference proteome</keyword>
<dbReference type="InterPro" id="IPR011724">
    <property type="entry name" value="Cyd_oper_YbgT"/>
</dbReference>
<dbReference type="Pfam" id="PF08173">
    <property type="entry name" value="YbgT_YccB"/>
    <property type="match status" value="1"/>
</dbReference>
<name>A0A2T3L7A6_9GAMM</name>
<reference evidence="1 2" key="1">
    <citation type="submission" date="2018-03" db="EMBL/GenBank/DDBJ databases">
        <title>Whole genome sequencing of Histamine producing bacteria.</title>
        <authorList>
            <person name="Butler K."/>
        </authorList>
    </citation>
    <scope>NUCLEOTIDE SEQUENCE [LARGE SCALE GENOMIC DNA]</scope>
    <source>
        <strain evidence="1 2">ATCC 19614</strain>
    </source>
</reference>
<protein>
    <submittedName>
        <fullName evidence="1">Cytochrome bd-I oxidase subunit CydX</fullName>
    </submittedName>
</protein>
<gene>
    <name evidence="1" type="ORF">C9J47_15515</name>
</gene>
<organism evidence="1 2">
    <name type="scientific">Photobacterium indicum</name>
    <dbReference type="NCBI Taxonomy" id="81447"/>
    <lineage>
        <taxon>Bacteria</taxon>
        <taxon>Pseudomonadati</taxon>
        <taxon>Pseudomonadota</taxon>
        <taxon>Gammaproteobacteria</taxon>
        <taxon>Vibrionales</taxon>
        <taxon>Vibrionaceae</taxon>
        <taxon>Photobacterium</taxon>
    </lineage>
</organism>
<evidence type="ECO:0000313" key="1">
    <source>
        <dbReference type="EMBL" id="PSV46258.1"/>
    </source>
</evidence>
<dbReference type="AlphaFoldDB" id="A0A2T3L7A6"/>
<dbReference type="InterPro" id="IPR012994">
    <property type="entry name" value="YbgT_YccB"/>
</dbReference>
<evidence type="ECO:0000313" key="2">
    <source>
        <dbReference type="Proteomes" id="UP000241803"/>
    </source>
</evidence>
<accession>A0A2T3L7A6</accession>
<comment type="caution">
    <text evidence="1">The sequence shown here is derived from an EMBL/GenBank/DDBJ whole genome shotgun (WGS) entry which is preliminary data.</text>
</comment>
<proteinExistence type="predicted"/>